<keyword evidence="2" id="KW-1185">Reference proteome</keyword>
<organism evidence="1 2">
    <name type="scientific">Sphingomonas hengshuiensis</name>
    <dbReference type="NCBI Taxonomy" id="1609977"/>
    <lineage>
        <taxon>Bacteria</taxon>
        <taxon>Pseudomonadati</taxon>
        <taxon>Pseudomonadota</taxon>
        <taxon>Alphaproteobacteria</taxon>
        <taxon>Sphingomonadales</taxon>
        <taxon>Sphingomonadaceae</taxon>
        <taxon>Sphingomonas</taxon>
    </lineage>
</organism>
<dbReference type="OrthoDB" id="8684708at2"/>
<dbReference type="Proteomes" id="UP000032300">
    <property type="component" value="Chromosome"/>
</dbReference>
<proteinExistence type="predicted"/>
<name>A0A7U4J6K6_9SPHN</name>
<evidence type="ECO:0000313" key="2">
    <source>
        <dbReference type="Proteomes" id="UP000032300"/>
    </source>
</evidence>
<reference evidence="1 2" key="2">
    <citation type="submission" date="2015-02" db="EMBL/GenBank/DDBJ databases">
        <title>The complete genome of Sphingomonas hengshuiensis sp. WHSC-8 isolated from soil of Hengshui Lake.</title>
        <authorList>
            <person name="Wei S."/>
            <person name="Guo J."/>
            <person name="Su C."/>
            <person name="Wu R."/>
            <person name="Zhang Z."/>
            <person name="Liang K."/>
            <person name="Li H."/>
            <person name="Wang T."/>
            <person name="Liu H."/>
            <person name="Zhang C."/>
            <person name="Li Z."/>
            <person name="Wang Q."/>
            <person name="Meng J."/>
        </authorList>
    </citation>
    <scope>NUCLEOTIDE SEQUENCE [LARGE SCALE GENOMIC DNA]</scope>
    <source>
        <strain evidence="1 2">WHSC-8</strain>
    </source>
</reference>
<evidence type="ECO:0000313" key="1">
    <source>
        <dbReference type="EMBL" id="AJP71208.1"/>
    </source>
</evidence>
<protein>
    <recommendedName>
        <fullName evidence="3">SnoaL-like domain-containing protein</fullName>
    </recommendedName>
</protein>
<sequence length="106" mass="11121">MILPAPLQSYFNANATLDLEAMVAPFAAAAIARDESQTHAGKDAIRAWIQQSTIAVSAIATPQAILSHGATHKVTAEVSGAFPGSPVTLTFRFVLDGDSITDLEIK</sequence>
<dbReference type="KEGG" id="sphi:TS85_04360"/>
<dbReference type="InterPro" id="IPR032710">
    <property type="entry name" value="NTF2-like_dom_sf"/>
</dbReference>
<dbReference type="Gene3D" id="3.10.450.50">
    <property type="match status" value="1"/>
</dbReference>
<gene>
    <name evidence="1" type="ORF">TS85_04360</name>
</gene>
<evidence type="ECO:0008006" key="3">
    <source>
        <dbReference type="Google" id="ProtNLM"/>
    </source>
</evidence>
<dbReference type="EMBL" id="CP010836">
    <property type="protein sequence ID" value="AJP71208.1"/>
    <property type="molecule type" value="Genomic_DNA"/>
</dbReference>
<dbReference type="RefSeq" id="WP_044330641.1">
    <property type="nucleotide sequence ID" value="NZ_CP010836.1"/>
</dbReference>
<dbReference type="SUPFAM" id="SSF54427">
    <property type="entry name" value="NTF2-like"/>
    <property type="match status" value="1"/>
</dbReference>
<dbReference type="AlphaFoldDB" id="A0A7U4J6K6"/>
<reference evidence="1 2" key="1">
    <citation type="journal article" date="2015" name="Int. J. Syst. Evol. Microbiol.">
        <title>Sphingomonas hengshuiensis sp. nov., isolated from lake wetland.</title>
        <authorList>
            <person name="Wei S."/>
            <person name="Wang T."/>
            <person name="Liu H."/>
            <person name="Zhang C."/>
            <person name="Guo J."/>
            <person name="Wang Q."/>
            <person name="Liang K."/>
            <person name="Zhang Z."/>
        </authorList>
    </citation>
    <scope>NUCLEOTIDE SEQUENCE [LARGE SCALE GENOMIC DNA]</scope>
    <source>
        <strain evidence="1 2">WHSC-8</strain>
    </source>
</reference>
<accession>A0A7U4J6K6</accession>